<dbReference type="GO" id="GO:0006865">
    <property type="term" value="P:amino acid transport"/>
    <property type="evidence" value="ECO:0007669"/>
    <property type="project" value="UniProtKB-KW"/>
</dbReference>
<evidence type="ECO:0000256" key="8">
    <source>
        <dbReference type="SAM" id="MobiDB-lite"/>
    </source>
</evidence>
<name>G0RYX5_CHATD</name>
<dbReference type="InterPro" id="IPR003492">
    <property type="entry name" value="Battenin_disease_Cln3"/>
</dbReference>
<dbReference type="Pfam" id="PF02487">
    <property type="entry name" value="CLN3"/>
    <property type="match status" value="1"/>
</dbReference>
<evidence type="ECO:0000256" key="2">
    <source>
        <dbReference type="ARBA" id="ARBA00007467"/>
    </source>
</evidence>
<keyword evidence="6 9" id="KW-1133">Transmembrane helix</keyword>
<dbReference type="EMBL" id="GL988032">
    <property type="protein sequence ID" value="EGS23403.1"/>
    <property type="molecule type" value="Genomic_DNA"/>
</dbReference>
<evidence type="ECO:0008006" key="12">
    <source>
        <dbReference type="Google" id="ProtNLM"/>
    </source>
</evidence>
<organism evidence="11">
    <name type="scientific">Chaetomium thermophilum (strain DSM 1495 / CBS 144.50 / IMI 039719)</name>
    <name type="common">Thermochaetoides thermophila</name>
    <dbReference type="NCBI Taxonomy" id="759272"/>
    <lineage>
        <taxon>Eukaryota</taxon>
        <taxon>Fungi</taxon>
        <taxon>Dikarya</taxon>
        <taxon>Ascomycota</taxon>
        <taxon>Pezizomycotina</taxon>
        <taxon>Sordariomycetes</taxon>
        <taxon>Sordariomycetidae</taxon>
        <taxon>Sordariales</taxon>
        <taxon>Chaetomiaceae</taxon>
        <taxon>Thermochaetoides</taxon>
    </lineage>
</organism>
<feature type="transmembrane region" description="Helical" evidence="9">
    <location>
        <begin position="1971"/>
        <end position="1990"/>
    </location>
</feature>
<dbReference type="GeneID" id="18254130"/>
<feature type="compositionally biased region" description="Polar residues" evidence="8">
    <location>
        <begin position="1298"/>
        <end position="1317"/>
    </location>
</feature>
<feature type="compositionally biased region" description="Low complexity" evidence="8">
    <location>
        <begin position="492"/>
        <end position="510"/>
    </location>
</feature>
<feature type="transmembrane region" description="Helical" evidence="9">
    <location>
        <begin position="1783"/>
        <end position="1802"/>
    </location>
</feature>
<feature type="region of interest" description="Disordered" evidence="8">
    <location>
        <begin position="1293"/>
        <end position="1321"/>
    </location>
</feature>
<feature type="compositionally biased region" description="Basic and acidic residues" evidence="8">
    <location>
        <begin position="462"/>
        <end position="474"/>
    </location>
</feature>
<dbReference type="SUPFAM" id="SSF103473">
    <property type="entry name" value="MFS general substrate transporter"/>
    <property type="match status" value="1"/>
</dbReference>
<feature type="compositionally biased region" description="Basic and acidic residues" evidence="8">
    <location>
        <begin position="313"/>
        <end position="330"/>
    </location>
</feature>
<feature type="transmembrane region" description="Helical" evidence="9">
    <location>
        <begin position="1645"/>
        <end position="1670"/>
    </location>
</feature>
<feature type="compositionally biased region" description="Basic and acidic residues" evidence="8">
    <location>
        <begin position="1095"/>
        <end position="1104"/>
    </location>
</feature>
<feature type="region of interest" description="Disordered" evidence="8">
    <location>
        <begin position="823"/>
        <end position="932"/>
    </location>
</feature>
<dbReference type="HOGENOM" id="CLU_001373_1_1_1"/>
<dbReference type="STRING" id="759272.G0RYX5"/>
<keyword evidence="3" id="KW-0813">Transport</keyword>
<accession>G0RYX5</accession>
<feature type="compositionally biased region" description="Low complexity" evidence="8">
    <location>
        <begin position="297"/>
        <end position="312"/>
    </location>
</feature>
<feature type="transmembrane region" description="Helical" evidence="9">
    <location>
        <begin position="1915"/>
        <end position="1933"/>
    </location>
</feature>
<proteinExistence type="inferred from homology"/>
<dbReference type="CDD" id="cd06174">
    <property type="entry name" value="MFS"/>
    <property type="match status" value="1"/>
</dbReference>
<feature type="compositionally biased region" description="Low complexity" evidence="8">
    <location>
        <begin position="164"/>
        <end position="182"/>
    </location>
</feature>
<feature type="region of interest" description="Disordered" evidence="8">
    <location>
        <begin position="462"/>
        <end position="585"/>
    </location>
</feature>
<keyword evidence="7 9" id="KW-0472">Membrane</keyword>
<feature type="compositionally biased region" description="Polar residues" evidence="8">
    <location>
        <begin position="1049"/>
        <end position="1062"/>
    </location>
</feature>
<feature type="region of interest" description="Disordered" evidence="8">
    <location>
        <begin position="1011"/>
        <end position="1123"/>
    </location>
</feature>
<feature type="compositionally biased region" description="Polar residues" evidence="8">
    <location>
        <begin position="236"/>
        <end position="245"/>
    </location>
</feature>
<feature type="transmembrane region" description="Helical" evidence="9">
    <location>
        <begin position="1722"/>
        <end position="1742"/>
    </location>
</feature>
<dbReference type="GO" id="GO:0012505">
    <property type="term" value="C:endomembrane system"/>
    <property type="evidence" value="ECO:0007669"/>
    <property type="project" value="UniProtKB-SubCell"/>
</dbReference>
<evidence type="ECO:0000256" key="5">
    <source>
        <dbReference type="ARBA" id="ARBA00022970"/>
    </source>
</evidence>
<feature type="compositionally biased region" description="Basic and acidic residues" evidence="8">
    <location>
        <begin position="246"/>
        <end position="259"/>
    </location>
</feature>
<dbReference type="PRINTS" id="PR01315">
    <property type="entry name" value="BATTENIN"/>
</dbReference>
<evidence type="ECO:0000256" key="7">
    <source>
        <dbReference type="ARBA" id="ARBA00023136"/>
    </source>
</evidence>
<dbReference type="PANTHER" id="PTHR10981:SF0">
    <property type="entry name" value="BATTENIN"/>
    <property type="match status" value="1"/>
</dbReference>
<dbReference type="GO" id="GO:0051453">
    <property type="term" value="P:regulation of intracellular pH"/>
    <property type="evidence" value="ECO:0007669"/>
    <property type="project" value="TreeGrafter"/>
</dbReference>
<sequence>MPTARYNAVAQHDSDDDEATPPGYTESGVMLPRTDADSPGLQDPEQPLQVAKGKPVPGPSNVPSTMTIGSNLPYLALDEQAFTPLSMESSEFALESQSQSLTKNQQQDALQPTPSRTKSRSARRPPSPPKKSPGALEAERLVRTAKSLERLRTARSMERLRRQANASAASSSKESNSSANAAGRGTSPAPGTQIHVEEVVQSFEKLHKAAVSDAEKLVRSKSQGHRERPPVPPVPSTLSLNLGSKQEQDERGEGQRTQDPDESATADAGPAAASADQQLQSTVGEGSHQGATPLLTGGISNSSGSGNAVGARAADDNHENETDFRSREAVPRASNAALPDPSKDTSATANGDRYSKLLSSEEPDPVPQTIIAQTTLIRPTPSAPQSPVRTRTRDRAPSSPKAIRPPLVRTASTASVTLSHPVPDSNKLSQAGGFLGNIAALEATAERLASCGDSTLEDAIREEHNELKRSESRRSRASTYRRTRGESISEDQQQVGTGVGVSRQSSVRSTHAVTRSNMAASGYMMSPKRLRSGSKASSTGFSGQIPETEITTGAGQENEDGSHPPPARSSFLSRHGPGKASVRSVASSRISLTQIAELEPPSAITQEALDAADRAAATGQHDDDDDEDVLRARAHQYIEDEFAEMLKDVPDQPLGVSLGLSDFSLPPPATSSAPTQIPGAETGGLNFQEYRDEPFPRLQLHQPDNYQPYGASQPLEHHLRPATTASTYDTEAAAAQAAFDDFDGVHCDPDAPDPRHSLPPSSAEHGSVRPLPTYTAYGPAPPRPQPRLGSQQRPTSYIDPITGQQMIYYPAPVPAMLNLPPKLSKKPKAAQRNARRSQIVSHMPQAARESRTWLPDPTEGLRETSDFSMDVLGRESEEGPVRMSGDGQTQSDGPGVRHSVSFSVDSTGQQPSCYGPRQEQPVPGPVPGVEPQNLRVPQSLKENRKSSINPHLRASAFFDLPSTTLPKLEVKNGSAMDTLDSILDASATAPVNAFTDHVFAGKLGAEVYGPEKRKKRVKKSTTGQTQEDKKDDEAKDKDSDEKKPKKLVKSNSAGNLLDPNQAQEKDKKRASRFSLFTHKRSPSSSSTSPSDDEDAHPHPQKQDSESEYTTETEEEPEPIYQGPPTTLLAELQIRKQQVKNRTRLPAHARTNGMHTTLLELDAVAEMERKARLGKRVTLAWEDPAASKQDEESDEDVPLGMLYAAKVAGGAKRSSTMDISILMSEVSRPLGLMEKRELEDNEPLSRRRERLLAGKDPSPAANQGLSLEMLQKRLTLVPGAAPTGLQLRRESRLAIPGQGASSGSNPRTSLSRPGSRAQSLVGVAGVAPVGLGGKESEESEHEEETLAARKERLKKANLPEPRPVSGAFSAEVLSQFAPEDKGEKEKDPPAHSRNVSSVSATAAAQPQTQDVPEEEETLAQRRARLQREREMAGAGGSLPRSTTPLPSLNLNLPVPSLNLPTNTNNRHTLAPGAISASSGGLSTFLTRPPSAFVMNDPREAERLRKEADAARGTEWGFHGGVFNDGFAGAGSVGSINGRPVTSYYGTSAGGGMTLLQQREMLDYQQQQQQQFRPGTGTLLGQIHPQQGIGMNMGYAGGMGLQSGFGASTPNLAMGTGTGIGGAGYAGNVGGGGLVGGFRKIGLINNVLYVILLSAAQDLVGLATPKALVLLADVAPSFLTKLIAPYFIHRVPYSVRIAIFVSFSLAGMLVVASAPVKGSVPRKLFGIVLASLSSGGGELSFLGLTHYYGHMSLAAWGSGTGAAGLAGAGLYVLLTGWLQLGVRKSLYMCAVLPFGMVVAFWGILPRAKLKAAGTAVVYERLADEDGEDFGDVPPAAASSSLLSPGPAAASTAFHTPSATLTTAKSSESFTSKLRRARSLFIPYMFPLLLVYIAEYTINQGVAPTLLFPLDKSPFTEYRAFYPFYGFLYQLGVFISRSSTPFIRIHNLYTPSLLQVANLMLLIFHAMWDFIPSVYIIFIIIFWEGLLGGAVYVNTFAEIMESVPAEEREFSLGATSVSDSGGICIASFLGMVLEVWLCQWQVSQGRDYCRRIERG</sequence>
<feature type="compositionally biased region" description="Polar residues" evidence="8">
    <location>
        <begin position="95"/>
        <end position="110"/>
    </location>
</feature>
<dbReference type="KEGG" id="cthr:CTHT_0000920"/>
<feature type="transmembrane region" description="Helical" evidence="9">
    <location>
        <begin position="1691"/>
        <end position="1710"/>
    </location>
</feature>
<feature type="compositionally biased region" description="Basic and acidic residues" evidence="8">
    <location>
        <begin position="743"/>
        <end position="756"/>
    </location>
</feature>
<evidence type="ECO:0000256" key="3">
    <source>
        <dbReference type="ARBA" id="ARBA00022448"/>
    </source>
</evidence>
<evidence type="ECO:0000256" key="9">
    <source>
        <dbReference type="SAM" id="Phobius"/>
    </source>
</evidence>
<feature type="compositionally biased region" description="Basic and acidic residues" evidence="8">
    <location>
        <begin position="213"/>
        <end position="229"/>
    </location>
</feature>
<feature type="region of interest" description="Disordered" evidence="8">
    <location>
        <begin position="1"/>
        <end position="65"/>
    </location>
</feature>
<feature type="compositionally biased region" description="Polar residues" evidence="8">
    <location>
        <begin position="370"/>
        <end position="389"/>
    </location>
</feature>
<comment type="similarity">
    <text evidence="2">Belongs to the battenin family.</text>
</comment>
<dbReference type="GO" id="GO:0016020">
    <property type="term" value="C:membrane"/>
    <property type="evidence" value="ECO:0007669"/>
    <property type="project" value="InterPro"/>
</dbReference>
<evidence type="ECO:0000313" key="10">
    <source>
        <dbReference type="EMBL" id="EGS23403.1"/>
    </source>
</evidence>
<feature type="compositionally biased region" description="Basic and acidic residues" evidence="8">
    <location>
        <begin position="1377"/>
        <end position="1389"/>
    </location>
</feature>
<evidence type="ECO:0000256" key="6">
    <source>
        <dbReference type="ARBA" id="ARBA00022989"/>
    </source>
</evidence>
<reference evidence="10 11" key="1">
    <citation type="journal article" date="2011" name="Cell">
        <title>Insight into structure and assembly of the nuclear pore complex by utilizing the genome of a eukaryotic thermophile.</title>
        <authorList>
            <person name="Amlacher S."/>
            <person name="Sarges P."/>
            <person name="Flemming D."/>
            <person name="van Noort V."/>
            <person name="Kunze R."/>
            <person name="Devos D.P."/>
            <person name="Arumugam M."/>
            <person name="Bork P."/>
            <person name="Hurt E."/>
        </authorList>
    </citation>
    <scope>NUCLEOTIDE SEQUENCE [LARGE SCALE GENOMIC DNA]</scope>
    <source>
        <strain evidence="11">DSM 1495 / CBS 144.50 / IMI 039719</strain>
    </source>
</reference>
<dbReference type="eggNOG" id="KOG3880">
    <property type="taxonomic scope" value="Eukaryota"/>
</dbReference>
<feature type="region of interest" description="Disordered" evidence="8">
    <location>
        <begin position="743"/>
        <end position="795"/>
    </location>
</feature>
<feature type="compositionally biased region" description="Basic and acidic residues" evidence="8">
    <location>
        <begin position="1026"/>
        <end position="1043"/>
    </location>
</feature>
<feature type="compositionally biased region" description="Basic residues" evidence="8">
    <location>
        <begin position="823"/>
        <end position="835"/>
    </location>
</feature>
<feature type="transmembrane region" description="Helical" evidence="9">
    <location>
        <begin position="1945"/>
        <end position="1965"/>
    </location>
</feature>
<feature type="compositionally biased region" description="Acidic residues" evidence="8">
    <location>
        <begin position="1105"/>
        <end position="1117"/>
    </location>
</feature>
<dbReference type="InterPro" id="IPR036259">
    <property type="entry name" value="MFS_trans_sf"/>
</dbReference>
<feature type="compositionally biased region" description="Low complexity" evidence="8">
    <location>
        <begin position="265"/>
        <end position="275"/>
    </location>
</feature>
<comment type="subcellular location">
    <subcellularLocation>
        <location evidence="1">Endomembrane system</location>
        <topology evidence="1">Multi-pass membrane protein</topology>
    </subcellularLocation>
</comment>
<dbReference type="RefSeq" id="XP_006690645.1">
    <property type="nucleotide sequence ID" value="XM_006690582.1"/>
</dbReference>
<feature type="compositionally biased region" description="Polar residues" evidence="8">
    <location>
        <begin position="1392"/>
        <end position="1409"/>
    </location>
</feature>
<dbReference type="PANTHER" id="PTHR10981">
    <property type="entry name" value="BATTENIN"/>
    <property type="match status" value="1"/>
</dbReference>
<dbReference type="OrthoDB" id="5288142at2759"/>
<feature type="transmembrane region" description="Helical" evidence="9">
    <location>
        <begin position="1751"/>
        <end position="1771"/>
    </location>
</feature>
<feature type="region of interest" description="Disordered" evidence="8">
    <location>
        <begin position="1377"/>
        <end position="1448"/>
    </location>
</feature>
<evidence type="ECO:0000256" key="1">
    <source>
        <dbReference type="ARBA" id="ARBA00004127"/>
    </source>
</evidence>
<feature type="region of interest" description="Disordered" evidence="8">
    <location>
        <begin position="88"/>
        <end position="197"/>
    </location>
</feature>
<dbReference type="Proteomes" id="UP000008066">
    <property type="component" value="Unassembled WGS sequence"/>
</dbReference>
<feature type="compositionally biased region" description="Basic and acidic residues" evidence="8">
    <location>
        <begin position="137"/>
        <end position="161"/>
    </location>
</feature>
<feature type="region of interest" description="Disordered" evidence="8">
    <location>
        <begin position="210"/>
        <end position="430"/>
    </location>
</feature>
<keyword evidence="11" id="KW-1185">Reference proteome</keyword>
<protein>
    <recommendedName>
        <fullName evidence="12">Protein BTN</fullName>
    </recommendedName>
</protein>
<feature type="transmembrane region" description="Helical" evidence="9">
    <location>
        <begin position="1877"/>
        <end position="1895"/>
    </location>
</feature>
<evidence type="ECO:0000313" key="11">
    <source>
        <dbReference type="Proteomes" id="UP000008066"/>
    </source>
</evidence>
<keyword evidence="5" id="KW-0029">Amino-acid transport</keyword>
<gene>
    <name evidence="10" type="ORF">CTHT_0000920</name>
</gene>
<dbReference type="GO" id="GO:0005773">
    <property type="term" value="C:vacuole"/>
    <property type="evidence" value="ECO:0007669"/>
    <property type="project" value="TreeGrafter"/>
</dbReference>
<feature type="compositionally biased region" description="Polar residues" evidence="8">
    <location>
        <begin position="900"/>
        <end position="912"/>
    </location>
</feature>
<keyword evidence="4 9" id="KW-0812">Transmembrane</keyword>
<evidence type="ECO:0000256" key="4">
    <source>
        <dbReference type="ARBA" id="ARBA00022692"/>
    </source>
</evidence>